<dbReference type="SUPFAM" id="SSF52540">
    <property type="entry name" value="P-loop containing nucleoside triphosphate hydrolases"/>
    <property type="match status" value="1"/>
</dbReference>
<keyword evidence="7" id="KW-1185">Reference proteome</keyword>
<dbReference type="InterPro" id="IPR017871">
    <property type="entry name" value="ABC_transporter-like_CS"/>
</dbReference>
<evidence type="ECO:0000259" key="5">
    <source>
        <dbReference type="PROSITE" id="PS50893"/>
    </source>
</evidence>
<keyword evidence="3" id="KW-0547">Nucleotide-binding</keyword>
<dbReference type="EMBL" id="JBHTLY010000011">
    <property type="protein sequence ID" value="MFD1203338.1"/>
    <property type="molecule type" value="Genomic_DNA"/>
</dbReference>
<keyword evidence="4 6" id="KW-0067">ATP-binding</keyword>
<dbReference type="InterPro" id="IPR027417">
    <property type="entry name" value="P-loop_NTPase"/>
</dbReference>
<organism evidence="6 7">
    <name type="scientific">Leucobacter albus</name>
    <dbReference type="NCBI Taxonomy" id="272210"/>
    <lineage>
        <taxon>Bacteria</taxon>
        <taxon>Bacillati</taxon>
        <taxon>Actinomycetota</taxon>
        <taxon>Actinomycetes</taxon>
        <taxon>Micrococcales</taxon>
        <taxon>Microbacteriaceae</taxon>
        <taxon>Leucobacter</taxon>
    </lineage>
</organism>
<proteinExistence type="inferred from homology"/>
<evidence type="ECO:0000256" key="3">
    <source>
        <dbReference type="ARBA" id="ARBA00022741"/>
    </source>
</evidence>
<evidence type="ECO:0000313" key="6">
    <source>
        <dbReference type="EMBL" id="MFD1203338.1"/>
    </source>
</evidence>
<evidence type="ECO:0000256" key="2">
    <source>
        <dbReference type="ARBA" id="ARBA00022448"/>
    </source>
</evidence>
<comment type="caution">
    <text evidence="6">The sequence shown here is derived from an EMBL/GenBank/DDBJ whole genome shotgun (WGS) entry which is preliminary data.</text>
</comment>
<gene>
    <name evidence="6" type="ORF">ACFQ3U_15685</name>
</gene>
<evidence type="ECO:0000256" key="4">
    <source>
        <dbReference type="ARBA" id="ARBA00022840"/>
    </source>
</evidence>
<dbReference type="Pfam" id="PF00005">
    <property type="entry name" value="ABC_tran"/>
    <property type="match status" value="1"/>
</dbReference>
<accession>A0ABW3TS56</accession>
<sequence>MTAPPLLELTNISKHYRVRENSANPFAKPKTLRANDGVNIAIERAETFALVGESGSGKSTLGRVALRLLEPTSGSVTFHGSDVTGASASELRAMRREMQVVFQDPLGSLNPRMRIGDIIGEPLRVHEGVRGTELADRVAELMTSVGLDPGRASARPRALSGGQRQRVGIARAISLHPKLILADEAVSALDVSVQAQIANLLVELRERLGLTYLFIGHGLPVVRQVSQRVGVMYMGRIVETGDIREVFEHPAHPYTRALIAASPTPDPTQRRERIILRGEPPSPLDLPSGCSFRTRCPIAKPVCASERPPSVSVGASRSAECFFPLESQAPR</sequence>
<dbReference type="PROSITE" id="PS00211">
    <property type="entry name" value="ABC_TRANSPORTER_1"/>
    <property type="match status" value="1"/>
</dbReference>
<keyword evidence="2" id="KW-0813">Transport</keyword>
<evidence type="ECO:0000256" key="1">
    <source>
        <dbReference type="ARBA" id="ARBA00005417"/>
    </source>
</evidence>
<dbReference type="GO" id="GO:0005524">
    <property type="term" value="F:ATP binding"/>
    <property type="evidence" value="ECO:0007669"/>
    <property type="project" value="UniProtKB-KW"/>
</dbReference>
<reference evidence="7" key="1">
    <citation type="journal article" date="2019" name="Int. J. Syst. Evol. Microbiol.">
        <title>The Global Catalogue of Microorganisms (GCM) 10K type strain sequencing project: providing services to taxonomists for standard genome sequencing and annotation.</title>
        <authorList>
            <consortium name="The Broad Institute Genomics Platform"/>
            <consortium name="The Broad Institute Genome Sequencing Center for Infectious Disease"/>
            <person name="Wu L."/>
            <person name="Ma J."/>
        </authorList>
    </citation>
    <scope>NUCLEOTIDE SEQUENCE [LARGE SCALE GENOMIC DNA]</scope>
    <source>
        <strain evidence="7">CCUG 50213</strain>
    </source>
</reference>
<dbReference type="InterPro" id="IPR003593">
    <property type="entry name" value="AAA+_ATPase"/>
</dbReference>
<protein>
    <submittedName>
        <fullName evidence="6">ABC transporter ATP-binding protein</fullName>
    </submittedName>
</protein>
<dbReference type="PANTHER" id="PTHR43776:SF7">
    <property type="entry name" value="D,D-DIPEPTIDE TRANSPORT ATP-BINDING PROTEIN DDPF-RELATED"/>
    <property type="match status" value="1"/>
</dbReference>
<dbReference type="PROSITE" id="PS50893">
    <property type="entry name" value="ABC_TRANSPORTER_2"/>
    <property type="match status" value="1"/>
</dbReference>
<name>A0ABW3TS56_9MICO</name>
<dbReference type="InterPro" id="IPR013563">
    <property type="entry name" value="Oligopep_ABC_C"/>
</dbReference>
<dbReference type="Gene3D" id="3.40.50.300">
    <property type="entry name" value="P-loop containing nucleotide triphosphate hydrolases"/>
    <property type="match status" value="1"/>
</dbReference>
<evidence type="ECO:0000313" key="7">
    <source>
        <dbReference type="Proteomes" id="UP001597181"/>
    </source>
</evidence>
<dbReference type="NCBIfam" id="TIGR01727">
    <property type="entry name" value="oligo_HPY"/>
    <property type="match status" value="1"/>
</dbReference>
<dbReference type="Proteomes" id="UP001597181">
    <property type="component" value="Unassembled WGS sequence"/>
</dbReference>
<dbReference type="Pfam" id="PF08352">
    <property type="entry name" value="oligo_HPY"/>
    <property type="match status" value="1"/>
</dbReference>
<dbReference type="SMART" id="SM00382">
    <property type="entry name" value="AAA"/>
    <property type="match status" value="1"/>
</dbReference>
<dbReference type="InterPro" id="IPR003439">
    <property type="entry name" value="ABC_transporter-like_ATP-bd"/>
</dbReference>
<dbReference type="CDD" id="cd03257">
    <property type="entry name" value="ABC_NikE_OppD_transporters"/>
    <property type="match status" value="1"/>
</dbReference>
<comment type="similarity">
    <text evidence="1">Belongs to the ABC transporter superfamily.</text>
</comment>
<feature type="domain" description="ABC transporter" evidence="5">
    <location>
        <begin position="7"/>
        <end position="259"/>
    </location>
</feature>
<dbReference type="PANTHER" id="PTHR43776">
    <property type="entry name" value="TRANSPORT ATP-BINDING PROTEIN"/>
    <property type="match status" value="1"/>
</dbReference>
<dbReference type="RefSeq" id="WP_343960387.1">
    <property type="nucleotide sequence ID" value="NZ_BAAAKZ010000007.1"/>
</dbReference>
<dbReference type="InterPro" id="IPR050319">
    <property type="entry name" value="ABC_transp_ATP-bind"/>
</dbReference>